<dbReference type="PANTHER" id="PTHR44145">
    <property type="entry name" value="DNAJ HOMOLOG SUBFAMILY A MEMBER 3, MITOCHONDRIAL"/>
    <property type="match status" value="1"/>
</dbReference>
<reference evidence="5 6" key="1">
    <citation type="submission" date="2017-12" db="EMBL/GenBank/DDBJ databases">
        <title>Sequencing, de novo assembly and annotation of complete genome of a new Thraustochytrid species, strain FCC1311.</title>
        <authorList>
            <person name="Sedici K."/>
            <person name="Godart F."/>
            <person name="Aiese Cigliano R."/>
            <person name="Sanseverino W."/>
            <person name="Barakat M."/>
            <person name="Ortet P."/>
            <person name="Marechal E."/>
            <person name="Cagnac O."/>
            <person name="Amato A."/>
        </authorList>
    </citation>
    <scope>NUCLEOTIDE SEQUENCE [LARGE SCALE GENOMIC DNA]</scope>
</reference>
<feature type="compositionally biased region" description="Low complexity" evidence="2">
    <location>
        <begin position="338"/>
        <end position="366"/>
    </location>
</feature>
<dbReference type="InParanoid" id="A0A2R5GKX9"/>
<dbReference type="Proteomes" id="UP000241890">
    <property type="component" value="Unassembled WGS sequence"/>
</dbReference>
<dbReference type="SUPFAM" id="SSF46565">
    <property type="entry name" value="Chaperone J-domain"/>
    <property type="match status" value="1"/>
</dbReference>
<feature type="compositionally biased region" description="Polar residues" evidence="2">
    <location>
        <begin position="164"/>
        <end position="175"/>
    </location>
</feature>
<dbReference type="InterPro" id="IPR001849">
    <property type="entry name" value="PH_domain"/>
</dbReference>
<feature type="compositionally biased region" description="Acidic residues" evidence="2">
    <location>
        <begin position="407"/>
        <end position="420"/>
    </location>
</feature>
<dbReference type="Gene3D" id="1.10.287.110">
    <property type="entry name" value="DnaJ domain"/>
    <property type="match status" value="1"/>
</dbReference>
<feature type="region of interest" description="Disordered" evidence="2">
    <location>
        <begin position="97"/>
        <end position="268"/>
    </location>
</feature>
<dbReference type="EMBL" id="BEYU01000050">
    <property type="protein sequence ID" value="GBG28931.1"/>
    <property type="molecule type" value="Genomic_DNA"/>
</dbReference>
<feature type="compositionally biased region" description="Low complexity" evidence="2">
    <location>
        <begin position="110"/>
        <end position="127"/>
    </location>
</feature>
<evidence type="ECO:0000313" key="5">
    <source>
        <dbReference type="EMBL" id="GBG28931.1"/>
    </source>
</evidence>
<dbReference type="Gene3D" id="2.30.29.30">
    <property type="entry name" value="Pleckstrin-homology domain (PH domain)/Phosphotyrosine-binding domain (PTB)"/>
    <property type="match status" value="1"/>
</dbReference>
<feature type="compositionally biased region" description="Low complexity" evidence="2">
    <location>
        <begin position="223"/>
        <end position="250"/>
    </location>
</feature>
<feature type="compositionally biased region" description="Low complexity" evidence="2">
    <location>
        <begin position="517"/>
        <end position="547"/>
    </location>
</feature>
<feature type="region of interest" description="Disordered" evidence="2">
    <location>
        <begin position="47"/>
        <end position="82"/>
    </location>
</feature>
<dbReference type="InterPro" id="IPR051938">
    <property type="entry name" value="Apopto_cytoskel_mod"/>
</dbReference>
<dbReference type="InterPro" id="IPR036869">
    <property type="entry name" value="J_dom_sf"/>
</dbReference>
<feature type="compositionally biased region" description="Polar residues" evidence="2">
    <location>
        <begin position="506"/>
        <end position="516"/>
    </location>
</feature>
<dbReference type="CDD" id="cd06257">
    <property type="entry name" value="DnaJ"/>
    <property type="match status" value="1"/>
</dbReference>
<feature type="compositionally biased region" description="Low complexity" evidence="2">
    <location>
        <begin position="182"/>
        <end position="199"/>
    </location>
</feature>
<proteinExistence type="predicted"/>
<dbReference type="PROSITE" id="PS50003">
    <property type="entry name" value="PH_DOMAIN"/>
    <property type="match status" value="1"/>
</dbReference>
<evidence type="ECO:0000256" key="2">
    <source>
        <dbReference type="SAM" id="MobiDB-lite"/>
    </source>
</evidence>
<gene>
    <name evidence="5" type="ORF">FCC1311_051522</name>
</gene>
<dbReference type="InterPro" id="IPR001623">
    <property type="entry name" value="DnaJ_domain"/>
</dbReference>
<feature type="compositionally biased region" description="Low complexity" evidence="2">
    <location>
        <begin position="421"/>
        <end position="438"/>
    </location>
</feature>
<feature type="region of interest" description="Disordered" evidence="2">
    <location>
        <begin position="490"/>
        <end position="555"/>
    </location>
</feature>
<organism evidence="5 6">
    <name type="scientific">Hondaea fermentalgiana</name>
    <dbReference type="NCBI Taxonomy" id="2315210"/>
    <lineage>
        <taxon>Eukaryota</taxon>
        <taxon>Sar</taxon>
        <taxon>Stramenopiles</taxon>
        <taxon>Bigyra</taxon>
        <taxon>Labyrinthulomycetes</taxon>
        <taxon>Thraustochytrida</taxon>
        <taxon>Thraustochytriidae</taxon>
        <taxon>Hondaea</taxon>
    </lineage>
</organism>
<dbReference type="PANTHER" id="PTHR44145:SF3">
    <property type="entry name" value="DNAJ HOMOLOG SUBFAMILY A MEMBER 3, MITOCHONDRIAL"/>
    <property type="match status" value="1"/>
</dbReference>
<evidence type="ECO:0000259" key="3">
    <source>
        <dbReference type="PROSITE" id="PS50003"/>
    </source>
</evidence>
<keyword evidence="1" id="KW-0143">Chaperone</keyword>
<protein>
    <submittedName>
        <fullName evidence="5">DnaJ family protein</fullName>
    </submittedName>
</protein>
<feature type="domain" description="PH" evidence="3">
    <location>
        <begin position="556"/>
        <end position="658"/>
    </location>
</feature>
<dbReference type="PROSITE" id="PS50076">
    <property type="entry name" value="DNAJ_2"/>
    <property type="match status" value="1"/>
</dbReference>
<dbReference type="SUPFAM" id="SSF50729">
    <property type="entry name" value="PH domain-like"/>
    <property type="match status" value="1"/>
</dbReference>
<dbReference type="AlphaFoldDB" id="A0A2R5GKX9"/>
<feature type="region of interest" description="Disordered" evidence="2">
    <location>
        <begin position="302"/>
        <end position="467"/>
    </location>
</feature>
<dbReference type="SMART" id="SM00271">
    <property type="entry name" value="DnaJ"/>
    <property type="match status" value="1"/>
</dbReference>
<name>A0A2R5GKX9_9STRA</name>
<comment type="caution">
    <text evidence="5">The sequence shown here is derived from an EMBL/GenBank/DDBJ whole genome shotgun (WGS) entry which is preliminary data.</text>
</comment>
<dbReference type="InterPro" id="IPR011993">
    <property type="entry name" value="PH-like_dom_sf"/>
</dbReference>
<keyword evidence="6" id="KW-1185">Reference proteome</keyword>
<dbReference type="PROSITE" id="PS00636">
    <property type="entry name" value="DNAJ_1"/>
    <property type="match status" value="1"/>
</dbReference>
<feature type="domain" description="J" evidence="4">
    <location>
        <begin position="711"/>
        <end position="775"/>
    </location>
</feature>
<accession>A0A2R5GKX9</accession>
<dbReference type="InterPro" id="IPR018253">
    <property type="entry name" value="DnaJ_domain_CS"/>
</dbReference>
<evidence type="ECO:0000259" key="4">
    <source>
        <dbReference type="PROSITE" id="PS50076"/>
    </source>
</evidence>
<dbReference type="PRINTS" id="PR00625">
    <property type="entry name" value="JDOMAIN"/>
</dbReference>
<feature type="compositionally biased region" description="Basic and acidic residues" evidence="2">
    <location>
        <begin position="258"/>
        <end position="268"/>
    </location>
</feature>
<dbReference type="Pfam" id="PF00226">
    <property type="entry name" value="DnaJ"/>
    <property type="match status" value="1"/>
</dbReference>
<dbReference type="SMART" id="SM00233">
    <property type="entry name" value="PH"/>
    <property type="match status" value="1"/>
</dbReference>
<evidence type="ECO:0000313" key="6">
    <source>
        <dbReference type="Proteomes" id="UP000241890"/>
    </source>
</evidence>
<evidence type="ECO:0000256" key="1">
    <source>
        <dbReference type="ARBA" id="ARBA00023186"/>
    </source>
</evidence>
<sequence>MSSSSSAFGSAYGSAYGGATSGLGRGGSARNNFGSSGMSVASSSAYTMRSGVGSFRPPASVRTTTYQSSLLSRGSAGGSELGADWVSNTLSWAEDRKKQPPILEQQVLGSSASSVVTSATSVSRAAAKPPNLEIPAPKSQSAGNLKHTGRRNLRAAHSSSSSSTFSANTMDTSPLSYKDGMSTFRSTASTAATRSPVSAFGANSPPAASERYGSRSVPPMPRVPGVSSSGVSVASASTRGTRSTAATAARRGARSRKRQQDAEYSKQREELDMLMDQVLQLQDQGRFDEVKPFLKRIATLQSRIESGWQDSHEASTGRRPSMTRLGPMPDFDKPSPKSPASAPAPASNTPTATSSAANAGNASAPSVEANGSAVPAKKQRKPGHKPASPSLGDRIGGIISNQLVLEAQDEDEDEDDEDDAWASSGDASSSSSSSAAGATKKSATPLVATPPTAQTSRRKPGASLGLSRHVSDHLLLLSGDEEEEIIETLKTQAVEPPKQGKKSILRKQQQARSPKASTSSTLSTETISSKPVFSSMRSSRMTRMQSQKPQPKERSMLSLQGYMYKSPPESKRFSRWRNRLFVLAGPILSYIKSGHTSRMILLKGAKAELVELRASKLSKKGPYEIRVQCENAKRVYRLRQRSRAKALEWFVAILNNIRVADEQQDATVLERKRRERAAARNRSSGWQHELEPSRVGEDIALVPEQGEDINAHYKALDLEPTSSGAVIKKRYRELAREYHPDKNKAGTDVTRFTVIANAFETLSDKESRKSYDLCERIKSLLRKGIVLTMHEANEVPYQVVMFADAEFRNLYWQDPYDGSVLAEGYNYVELRFVEAVLAGSHLKYQRKVEFLDNLLTRVDPFVCPPGKDDYCLSLVGARLGCTLGLKEPNMTYCINLQCSSKQAREDLVDGLRTLRCRFSERFKQQLEKIDEENLR</sequence>
<dbReference type="OrthoDB" id="10250354at2759"/>